<dbReference type="eggNOG" id="COG3209">
    <property type="taxonomic scope" value="Bacteria"/>
</dbReference>
<evidence type="ECO:0000256" key="1">
    <source>
        <dbReference type="SAM" id="MobiDB-lite"/>
    </source>
</evidence>
<dbReference type="Gene3D" id="2.180.10.10">
    <property type="entry name" value="RHS repeat-associated core"/>
    <property type="match status" value="2"/>
</dbReference>
<feature type="domain" description="DUF6973" evidence="2">
    <location>
        <begin position="1245"/>
        <end position="1314"/>
    </location>
</feature>
<protein>
    <recommendedName>
        <fullName evidence="2">DUF6973 domain-containing protein</fullName>
    </recommendedName>
</protein>
<dbReference type="Pfam" id="PF22322">
    <property type="entry name" value="DUF6973"/>
    <property type="match status" value="1"/>
</dbReference>
<dbReference type="Pfam" id="PF05593">
    <property type="entry name" value="RHS_repeat"/>
    <property type="match status" value="1"/>
</dbReference>
<sequence>MSFAGDGTLANWPSDPVTGVFGPGFTANLDGGEAGLAGLTVVDNTRIDGSMVFMDEEGEPLVYVNSAGKRTYPIGSEKYVAGTDDTENSGTLLTITGTGTGTVLTLTEEDGTATTWKPVAAPSTTTATVWKPATITEPGQARTDSDAGSTRYAHDSLGRVTRIVAPTPVGVADTDCPISGVLARGCRALDIAYATTTTATGTVPGDYIGRVKQVSAQLWDPASSSMKATIVAQYLYDTSGRLVKVTDPRSGLGTTYTWSGSTTRIASVSSASMAATKLTYDSSGRLTKVTRENPTAGGADVTTNRYVYGAPTSGSGLPTVSDAVAAYRQAKAPVTGFAVFGQDYTGPDTPTGSNWQYADLSYVDDLGYTVNTASYGAGGTWLVTSTDYDANDNVIRALDASATAAARANPSWSDAQVDALSTQTLYNLEEKNAAGEIILGAGSRVTDTFGPAREVALATTPGEQVRVTARPHTRTVYDEGAPNSGINPITSQRYSLATTETTGVTDSAASVNATDLEVFSMTQTVYDKLNSADATEGHGWALGAASRVTTVMPGEASGNIVKTTRYDTMGRVTDTRQPVSSGSDAGTTKTAYYTAAAQAAPNAVCGGKPEWAGLTCRTYPAAQPGGAALPDSRTAGYSMWLKPTLEVETSGATSRTTTTTYDAAERPVTVKTVASGIAGQSAATARPGSFTKYDTATGLVTYTGNLNVAGTDADTAGRTTTTYDRWGRVKTQNGDAGTVTTTYDTAGRVATVTDAKGTTTYGYDGTGERRGLTTSLTITRGGTAGSLTYGATYDADGNLTQQSLPGGITQATTYDEAGEVTQLQYRGQVTDEDGTVTQNQPWLTWGVVNDAAGRVRFEATGAGAAFDNGPGVPTLGDVKPWTEQVDAASSYGREYQYDHAGRLVQVDDASSTLDPATGELVAACTTRAYTFDKNGRRTHLATTTRDDGNCASTGTTTTVATTGYDAADRPTTSRTGPVITTGNYVYDTFGRQTTLPAADAPNPTAGNIALGYFDDDQPRTVTQGGTSTTFTLDANGRRSVQTTGTTTTTRRYTDESDNPAWIDVTTPTSTSTTRFTESLGGDLSATIAADGGLNLSLANPHGDVVTSVDIPAAQTASTPATAITGWATYDEYGNNTSDSGSTDQVDGPLGYGWLGAKQRATSAATAGLTLMGVRFYNAARGLFTSLDPVPGGNDTAYTYPSDPVNRFDLDGRYSYKGLKMNKKERSKCKANRIACGIYVYVSLLAAKKTNRKFKYGGNAKEAYRHMYWQAMLTLMLGSNAARSWGNAHEHGTRDRRDSARDQANNSYGRGIGRAVFSTTWWRPRSWSSRAESLVGLYVRRGYYARR</sequence>
<reference evidence="3 4" key="1">
    <citation type="submission" date="2013-08" db="EMBL/GenBank/DDBJ databases">
        <title>The genome sequence of Knoellia subterranea.</title>
        <authorList>
            <person name="Zhu W."/>
            <person name="Wang G."/>
        </authorList>
    </citation>
    <scope>NUCLEOTIDE SEQUENCE [LARGE SCALE GENOMIC DNA]</scope>
    <source>
        <strain evidence="3 4">KCTC 19937</strain>
    </source>
</reference>
<dbReference type="EMBL" id="AVPK01000001">
    <property type="protein sequence ID" value="KGN39594.1"/>
    <property type="molecule type" value="Genomic_DNA"/>
</dbReference>
<organism evidence="3 4">
    <name type="scientific">Knoellia subterranea KCTC 19937</name>
    <dbReference type="NCBI Taxonomy" id="1385521"/>
    <lineage>
        <taxon>Bacteria</taxon>
        <taxon>Bacillati</taxon>
        <taxon>Actinomycetota</taxon>
        <taxon>Actinomycetes</taxon>
        <taxon>Micrococcales</taxon>
        <taxon>Intrasporangiaceae</taxon>
        <taxon>Knoellia</taxon>
    </lineage>
</organism>
<keyword evidence="4" id="KW-1185">Reference proteome</keyword>
<accession>A0A0A0JSC1</accession>
<dbReference type="NCBIfam" id="TIGR01643">
    <property type="entry name" value="YD_repeat_2x"/>
    <property type="match status" value="2"/>
</dbReference>
<name>A0A0A0JSC1_9MICO</name>
<evidence type="ECO:0000259" key="2">
    <source>
        <dbReference type="Pfam" id="PF22322"/>
    </source>
</evidence>
<dbReference type="InterPro" id="IPR054246">
    <property type="entry name" value="DUF6973"/>
</dbReference>
<dbReference type="InterPro" id="IPR006530">
    <property type="entry name" value="YD"/>
</dbReference>
<gene>
    <name evidence="3" type="ORF">N803_01920</name>
</gene>
<proteinExistence type="predicted"/>
<comment type="caution">
    <text evidence="3">The sequence shown here is derived from an EMBL/GenBank/DDBJ whole genome shotgun (WGS) entry which is preliminary data.</text>
</comment>
<dbReference type="InterPro" id="IPR031325">
    <property type="entry name" value="RHS_repeat"/>
</dbReference>
<evidence type="ECO:0000313" key="4">
    <source>
        <dbReference type="Proteomes" id="UP000030011"/>
    </source>
</evidence>
<evidence type="ECO:0000313" key="3">
    <source>
        <dbReference type="EMBL" id="KGN39594.1"/>
    </source>
</evidence>
<dbReference type="STRING" id="1385521.N803_01920"/>
<dbReference type="Proteomes" id="UP000030011">
    <property type="component" value="Unassembled WGS sequence"/>
</dbReference>
<feature type="region of interest" description="Disordered" evidence="1">
    <location>
        <begin position="1285"/>
        <end position="1306"/>
    </location>
</feature>
<feature type="compositionally biased region" description="Basic and acidic residues" evidence="1">
    <location>
        <begin position="1287"/>
        <end position="1300"/>
    </location>
</feature>